<feature type="region of interest" description="Disordered" evidence="1">
    <location>
        <begin position="189"/>
        <end position="329"/>
    </location>
</feature>
<evidence type="ECO:0000313" key="3">
    <source>
        <dbReference type="Proteomes" id="UP000266841"/>
    </source>
</evidence>
<sequence length="329" mass="35799">MAKVHTIGDGQVDLLFPNGKRAIHAVCCKSPGGGVGRADIEQFLDDDDNQSWLPAGSGHILLLFRGQDDRRLCVLSRGDADSDKWGDEYGSFLCEAVEKEREKLTYLILESELQNTTSNRNAVTSAMSAQTHQNAAALAVPASGVASGHPGQEQSLTVRFDKNAAGNVTFRASGDVGLASLAFQTVQLGNGRDRGGRLSQLDRARSRGKSRARGQRKGKKTAGKRKNRDDESDDDDSEDQEPIVKPCAMAAKAKKKASTRSKKVKATAKAASGESSEESHEREIIMNSRRRRDMRPRRDMRNRHGGPPVKSYASSVDDEGYELGKADED</sequence>
<reference evidence="2 3" key="1">
    <citation type="journal article" date="2012" name="Genome Biol.">
        <title>Genome and low-iron response of an oceanic diatom adapted to chronic iron limitation.</title>
        <authorList>
            <person name="Lommer M."/>
            <person name="Specht M."/>
            <person name="Roy A.S."/>
            <person name="Kraemer L."/>
            <person name="Andreson R."/>
            <person name="Gutowska M.A."/>
            <person name="Wolf J."/>
            <person name="Bergner S.V."/>
            <person name="Schilhabel M.B."/>
            <person name="Klostermeier U.C."/>
            <person name="Beiko R.G."/>
            <person name="Rosenstiel P."/>
            <person name="Hippler M."/>
            <person name="Laroche J."/>
        </authorList>
    </citation>
    <scope>NUCLEOTIDE SEQUENCE [LARGE SCALE GENOMIC DNA]</scope>
    <source>
        <strain evidence="2 3">CCMP1005</strain>
    </source>
</reference>
<proteinExistence type="predicted"/>
<dbReference type="AlphaFoldDB" id="K0QYP5"/>
<feature type="compositionally biased region" description="Basic residues" evidence="1">
    <location>
        <begin position="288"/>
        <end position="304"/>
    </location>
</feature>
<evidence type="ECO:0000313" key="2">
    <source>
        <dbReference type="EMBL" id="EJK44298.1"/>
    </source>
</evidence>
<feature type="compositionally biased region" description="Basic and acidic residues" evidence="1">
    <location>
        <begin position="191"/>
        <end position="205"/>
    </location>
</feature>
<feature type="compositionally biased region" description="Acidic residues" evidence="1">
    <location>
        <begin position="230"/>
        <end position="241"/>
    </location>
</feature>
<evidence type="ECO:0000256" key="1">
    <source>
        <dbReference type="SAM" id="MobiDB-lite"/>
    </source>
</evidence>
<accession>K0QYP5</accession>
<gene>
    <name evidence="2" type="ORF">THAOC_37175</name>
</gene>
<feature type="compositionally biased region" description="Basic residues" evidence="1">
    <location>
        <begin position="206"/>
        <end position="226"/>
    </location>
</feature>
<protein>
    <submittedName>
        <fullName evidence="2">Uncharacterized protein</fullName>
    </submittedName>
</protein>
<name>K0QYP5_THAOC</name>
<dbReference type="EMBL" id="AGNL01049890">
    <property type="protein sequence ID" value="EJK44298.1"/>
    <property type="molecule type" value="Genomic_DNA"/>
</dbReference>
<dbReference type="Proteomes" id="UP000266841">
    <property type="component" value="Unassembled WGS sequence"/>
</dbReference>
<feature type="compositionally biased region" description="Basic residues" evidence="1">
    <location>
        <begin position="252"/>
        <end position="266"/>
    </location>
</feature>
<comment type="caution">
    <text evidence="2">The sequence shown here is derived from an EMBL/GenBank/DDBJ whole genome shotgun (WGS) entry which is preliminary data.</text>
</comment>
<keyword evidence="3" id="KW-1185">Reference proteome</keyword>
<organism evidence="2 3">
    <name type="scientific">Thalassiosira oceanica</name>
    <name type="common">Marine diatom</name>
    <dbReference type="NCBI Taxonomy" id="159749"/>
    <lineage>
        <taxon>Eukaryota</taxon>
        <taxon>Sar</taxon>
        <taxon>Stramenopiles</taxon>
        <taxon>Ochrophyta</taxon>
        <taxon>Bacillariophyta</taxon>
        <taxon>Coscinodiscophyceae</taxon>
        <taxon>Thalassiosirophycidae</taxon>
        <taxon>Thalassiosirales</taxon>
        <taxon>Thalassiosiraceae</taxon>
        <taxon>Thalassiosira</taxon>
    </lineage>
</organism>